<dbReference type="InterPro" id="IPR025714">
    <property type="entry name" value="Methyltranfer_dom"/>
</dbReference>
<dbReference type="Gene3D" id="3.40.50.150">
    <property type="entry name" value="Vaccinia Virus protein VP39"/>
    <property type="match status" value="1"/>
</dbReference>
<dbReference type="CDD" id="cd02440">
    <property type="entry name" value="AdoMet_MTases"/>
    <property type="match status" value="1"/>
</dbReference>
<dbReference type="PANTHER" id="PTHR12734">
    <property type="entry name" value="METHYLTRANSFERASE-RELATED"/>
    <property type="match status" value="1"/>
</dbReference>
<dbReference type="AlphaFoldDB" id="A0A0F9CIH0"/>
<accession>A0A0F9CIH0</accession>
<name>A0A0F9CIH0_9ZZZZ</name>
<dbReference type="InterPro" id="IPR039769">
    <property type="entry name" value="Bud23-like"/>
</dbReference>
<evidence type="ECO:0000259" key="1">
    <source>
        <dbReference type="Pfam" id="PF13847"/>
    </source>
</evidence>
<dbReference type="SUPFAM" id="SSF53335">
    <property type="entry name" value="S-adenosyl-L-methionine-dependent methyltransferases"/>
    <property type="match status" value="1"/>
</dbReference>
<dbReference type="InterPro" id="IPR029063">
    <property type="entry name" value="SAM-dependent_MTases_sf"/>
</dbReference>
<dbReference type="GO" id="GO:0005730">
    <property type="term" value="C:nucleolus"/>
    <property type="evidence" value="ECO:0007669"/>
    <property type="project" value="TreeGrafter"/>
</dbReference>
<proteinExistence type="predicted"/>
<comment type="caution">
    <text evidence="2">The sequence shown here is derived from an EMBL/GenBank/DDBJ whole genome shotgun (WGS) entry which is preliminary data.</text>
</comment>
<feature type="domain" description="Methyltransferase" evidence="1">
    <location>
        <begin position="33"/>
        <end position="146"/>
    </location>
</feature>
<feature type="non-terminal residue" evidence="2">
    <location>
        <position position="1"/>
    </location>
</feature>
<dbReference type="EMBL" id="LAZR01035912">
    <property type="protein sequence ID" value="KKL26227.1"/>
    <property type="molecule type" value="Genomic_DNA"/>
</dbReference>
<protein>
    <recommendedName>
        <fullName evidence="1">Methyltransferase domain-containing protein</fullName>
    </recommendedName>
</protein>
<reference evidence="2" key="1">
    <citation type="journal article" date="2015" name="Nature">
        <title>Complex archaea that bridge the gap between prokaryotes and eukaryotes.</title>
        <authorList>
            <person name="Spang A."/>
            <person name="Saw J.H."/>
            <person name="Jorgensen S.L."/>
            <person name="Zaremba-Niedzwiedzka K."/>
            <person name="Martijn J."/>
            <person name="Lind A.E."/>
            <person name="van Eijk R."/>
            <person name="Schleper C."/>
            <person name="Guy L."/>
            <person name="Ettema T.J."/>
        </authorList>
    </citation>
    <scope>NUCLEOTIDE SEQUENCE</scope>
</reference>
<dbReference type="Pfam" id="PF13847">
    <property type="entry name" value="Methyltransf_31"/>
    <property type="match status" value="1"/>
</dbReference>
<sequence length="193" mass="22184">QKRSTLLSFKYLFDEKLRDNEENSLKTEDSALFLDLGCGSGFSSEILIEKGFRVIGVDVLGDMLLKAREKKKNYHDMQDLELVLADINFLPLRNEIIDYIISISAYNFITSEISNLRSKYEILSNTAKSLNKIMKKKGRMVIEFYPESEIELEIFNKSFVKNDFEGFMIKGSPNQQAGQTFLLLKKKLKNGSL</sequence>
<organism evidence="2">
    <name type="scientific">marine sediment metagenome</name>
    <dbReference type="NCBI Taxonomy" id="412755"/>
    <lineage>
        <taxon>unclassified sequences</taxon>
        <taxon>metagenomes</taxon>
        <taxon>ecological metagenomes</taxon>
    </lineage>
</organism>
<gene>
    <name evidence="2" type="ORF">LCGC14_2397390</name>
</gene>
<evidence type="ECO:0000313" key="2">
    <source>
        <dbReference type="EMBL" id="KKL26227.1"/>
    </source>
</evidence>
<dbReference type="PANTHER" id="PTHR12734:SF0">
    <property type="entry name" value="18S RRNA (GUANINE-N(7))-METHYLTRANSFERASE-RELATED"/>
    <property type="match status" value="1"/>
</dbReference>
<dbReference type="GO" id="GO:0016435">
    <property type="term" value="F:rRNA (guanine) methyltransferase activity"/>
    <property type="evidence" value="ECO:0007669"/>
    <property type="project" value="InterPro"/>
</dbReference>
<dbReference type="GO" id="GO:0070476">
    <property type="term" value="P:rRNA (guanine-N7)-methylation"/>
    <property type="evidence" value="ECO:0007669"/>
    <property type="project" value="InterPro"/>
</dbReference>